<evidence type="ECO:0000256" key="2">
    <source>
        <dbReference type="ARBA" id="ARBA00033753"/>
    </source>
</evidence>
<evidence type="ECO:0000313" key="5">
    <source>
        <dbReference type="Proteomes" id="UP000010319"/>
    </source>
</evidence>
<dbReference type="Gene3D" id="3.30.2310.10">
    <property type="entry name" value="YaeB-like"/>
    <property type="match status" value="1"/>
</dbReference>
<dbReference type="InterPro" id="IPR036414">
    <property type="entry name" value="YaeB_N_sf"/>
</dbReference>
<dbReference type="InterPro" id="IPR023370">
    <property type="entry name" value="TrmO-like_N"/>
</dbReference>
<keyword evidence="5" id="KW-1185">Reference proteome</keyword>
<accession>A0ABP2E5G1</accession>
<dbReference type="PANTHER" id="PTHR12818">
    <property type="entry name" value="TRNA (ADENINE(37)-N6)-METHYLTRANSFERASE"/>
    <property type="match status" value="1"/>
</dbReference>
<dbReference type="PANTHER" id="PTHR12818:SF0">
    <property type="entry name" value="TRNA (ADENINE(37)-N6)-METHYLTRANSFERASE"/>
    <property type="match status" value="1"/>
</dbReference>
<gene>
    <name evidence="4" type="ORF">yberc0001_31650</name>
</gene>
<dbReference type="Proteomes" id="UP000010319">
    <property type="component" value="Unassembled WGS sequence"/>
</dbReference>
<proteinExistence type="inferred from homology"/>
<dbReference type="Gene3D" id="2.40.30.70">
    <property type="entry name" value="YaeB-like"/>
    <property type="match status" value="1"/>
</dbReference>
<name>A0ABP2E5G1_YERBE</name>
<feature type="domain" description="TsaA-like" evidence="3">
    <location>
        <begin position="17"/>
        <end position="158"/>
    </location>
</feature>
<dbReference type="NCBIfam" id="TIGR00104">
    <property type="entry name" value="tRNA_TsaA"/>
    <property type="match status" value="1"/>
</dbReference>
<protein>
    <recommendedName>
        <fullName evidence="3">TsaA-like domain-containing protein</fullName>
    </recommendedName>
</protein>
<dbReference type="CDD" id="cd09281">
    <property type="entry name" value="UPF0066"/>
    <property type="match status" value="1"/>
</dbReference>
<organism evidence="4 5">
    <name type="scientific">Yersinia bercovieri ATCC 43970</name>
    <dbReference type="NCBI Taxonomy" id="349968"/>
    <lineage>
        <taxon>Bacteria</taxon>
        <taxon>Pseudomonadati</taxon>
        <taxon>Pseudomonadota</taxon>
        <taxon>Gammaproteobacteria</taxon>
        <taxon>Enterobacterales</taxon>
        <taxon>Yersiniaceae</taxon>
        <taxon>Yersinia</taxon>
    </lineage>
</organism>
<dbReference type="Pfam" id="PF01980">
    <property type="entry name" value="TrmO_N"/>
    <property type="match status" value="1"/>
</dbReference>
<comment type="similarity">
    <text evidence="2">Belongs to the tRNA methyltransferase O family.</text>
</comment>
<keyword evidence="1" id="KW-0949">S-adenosyl-L-methionine</keyword>
<reference evidence="4" key="1">
    <citation type="submission" date="2008-12" db="EMBL/GenBank/DDBJ databases">
        <title>Annotation of the Yersinia bercovieri ATCC 43970 genome.</title>
        <authorList>
            <person name="Read T.D."/>
            <person name="Akmal A."/>
            <person name="Bishop-Lilly K."/>
            <person name="Chen P.E."/>
            <person name="Cook C."/>
            <person name="Kiley M.P."/>
            <person name="Lentz S."/>
            <person name="Mateczun A."/>
            <person name="Nagarajan N."/>
            <person name="Nolan N."/>
            <person name="Osborne B.I."/>
            <person name="Pop M."/>
            <person name="Sozhamannan S."/>
            <person name="Stewart A.C."/>
            <person name="Sulakvelidze A."/>
            <person name="Thomason B."/>
            <person name="Willner K."/>
            <person name="Zwick M.E."/>
        </authorList>
    </citation>
    <scope>NUCLEOTIDE SEQUENCE [LARGE SCALE GENOMIC DNA]</scope>
    <source>
        <strain evidence="4">ATCC 43970</strain>
    </source>
</reference>
<dbReference type="PROSITE" id="PS01318">
    <property type="entry name" value="TSAA_1"/>
    <property type="match status" value="1"/>
</dbReference>
<dbReference type="InterPro" id="IPR023368">
    <property type="entry name" value="UPF0066_cons_site"/>
</dbReference>
<evidence type="ECO:0000256" key="1">
    <source>
        <dbReference type="ARBA" id="ARBA00022691"/>
    </source>
</evidence>
<evidence type="ECO:0000259" key="3">
    <source>
        <dbReference type="PROSITE" id="PS51668"/>
    </source>
</evidence>
<evidence type="ECO:0000313" key="4">
    <source>
        <dbReference type="EMBL" id="EEQ06235.1"/>
    </source>
</evidence>
<comment type="caution">
    <text evidence="4">The sequence shown here is derived from an EMBL/GenBank/DDBJ whole genome shotgun (WGS) entry which is preliminary data.</text>
</comment>
<dbReference type="PROSITE" id="PS51668">
    <property type="entry name" value="TSAA_2"/>
    <property type="match status" value="1"/>
</dbReference>
<sequence length="246" mass="27784">MPRFSAERFLKMSLFSFNQIGVIRSPYKEKFAVPRQPGLIEDGGGELQLLAPYNQPEAVRGLSDFSHLWVMFVFHQTMDGGWRPTVRPPRLGGNARMGVFATRSTFRPNPIGMSLIELKGVRCQGGEVILALGSLDLVDGTPVIDIKPYLPFAESQPQARAGFAQLAPDANMQVCFSTTAEQQLAQQQQQYPNLRRFITQVLAQDPRPAYRKDDNDNREYAVLLLEFNVRWRVMGQQTEVLSIDPR</sequence>
<dbReference type="InterPro" id="IPR036413">
    <property type="entry name" value="YaeB-like_sf"/>
</dbReference>
<dbReference type="EMBL" id="AALC02000032">
    <property type="protein sequence ID" value="EEQ06235.1"/>
    <property type="molecule type" value="Genomic_DNA"/>
</dbReference>
<dbReference type="SUPFAM" id="SSF118196">
    <property type="entry name" value="YaeB-like"/>
    <property type="match status" value="1"/>
</dbReference>
<dbReference type="InterPro" id="IPR041369">
    <property type="entry name" value="TrmO_C"/>
</dbReference>
<dbReference type="InterPro" id="IPR040372">
    <property type="entry name" value="YaeB-like"/>
</dbReference>
<dbReference type="Pfam" id="PF18389">
    <property type="entry name" value="TrmO_C"/>
    <property type="match status" value="1"/>
</dbReference>